<sequence>MNKKEYRRLYELESSYWWYIGRREIIKSLLAKISLNKNSHILEIGCGTGGNLEILSQFGEVTGLDNSPEAIEFCQKRGFRNCLLGDAENINFPEQSFDLIAALDLLEHINDEQKVLKEIHRALKDDGYFLIMVPAYQFLWSEHDEALHHKRRYALPGLRDKLLKANFDIVSASYFIFFTALAFFIYRILRKIFSDGKKKENQKKTDYLLLPNFLNNFLISLLKLEAFLSKYITFPFGISIACIAKNSIPINDE</sequence>
<dbReference type="Proteomes" id="UP000231469">
    <property type="component" value="Unassembled WGS sequence"/>
</dbReference>
<organism evidence="3 4">
    <name type="scientific">bacterium (Candidatus Gribaldobacteria) CG_4_10_14_0_2_um_filter_36_18</name>
    <dbReference type="NCBI Taxonomy" id="2014264"/>
    <lineage>
        <taxon>Bacteria</taxon>
        <taxon>Candidatus Gribaldobacteria</taxon>
    </lineage>
</organism>
<feature type="domain" description="Methyltransferase type 11" evidence="2">
    <location>
        <begin position="42"/>
        <end position="131"/>
    </location>
</feature>
<keyword evidence="1" id="KW-0812">Transmembrane</keyword>
<dbReference type="InterPro" id="IPR029063">
    <property type="entry name" value="SAM-dependent_MTases_sf"/>
</dbReference>
<dbReference type="GO" id="GO:0008757">
    <property type="term" value="F:S-adenosylmethionine-dependent methyltransferase activity"/>
    <property type="evidence" value="ECO:0007669"/>
    <property type="project" value="InterPro"/>
</dbReference>
<dbReference type="InterPro" id="IPR013216">
    <property type="entry name" value="Methyltransf_11"/>
</dbReference>
<evidence type="ECO:0000313" key="4">
    <source>
        <dbReference type="Proteomes" id="UP000231469"/>
    </source>
</evidence>
<evidence type="ECO:0000313" key="3">
    <source>
        <dbReference type="EMBL" id="PJA02250.1"/>
    </source>
</evidence>
<gene>
    <name evidence="3" type="ORF">COX73_01760</name>
</gene>
<dbReference type="CDD" id="cd02440">
    <property type="entry name" value="AdoMet_MTases"/>
    <property type="match status" value="1"/>
</dbReference>
<keyword evidence="1" id="KW-0472">Membrane</keyword>
<evidence type="ECO:0000256" key="1">
    <source>
        <dbReference type="SAM" id="Phobius"/>
    </source>
</evidence>
<protein>
    <recommendedName>
        <fullName evidence="2">Methyltransferase type 11 domain-containing protein</fullName>
    </recommendedName>
</protein>
<dbReference type="Gene3D" id="3.40.50.150">
    <property type="entry name" value="Vaccinia Virus protein VP39"/>
    <property type="match status" value="1"/>
</dbReference>
<evidence type="ECO:0000259" key="2">
    <source>
        <dbReference type="Pfam" id="PF08241"/>
    </source>
</evidence>
<reference evidence="4" key="1">
    <citation type="submission" date="2017-09" db="EMBL/GenBank/DDBJ databases">
        <title>Depth-based differentiation of microbial function through sediment-hosted aquifers and enrichment of novel symbionts in the deep terrestrial subsurface.</title>
        <authorList>
            <person name="Probst A.J."/>
            <person name="Ladd B."/>
            <person name="Jarett J.K."/>
            <person name="Geller-Mcgrath D.E."/>
            <person name="Sieber C.M.K."/>
            <person name="Emerson J.B."/>
            <person name="Anantharaman K."/>
            <person name="Thomas B.C."/>
            <person name="Malmstrom R."/>
            <person name="Stieglmeier M."/>
            <person name="Klingl A."/>
            <person name="Woyke T."/>
            <person name="Ryan C.M."/>
            <person name="Banfield J.F."/>
        </authorList>
    </citation>
    <scope>NUCLEOTIDE SEQUENCE [LARGE SCALE GENOMIC DNA]</scope>
</reference>
<accession>A0A2M7VK75</accession>
<dbReference type="AlphaFoldDB" id="A0A2M7VK75"/>
<dbReference type="PANTHER" id="PTHR43861">
    <property type="entry name" value="TRANS-ACONITATE 2-METHYLTRANSFERASE-RELATED"/>
    <property type="match status" value="1"/>
</dbReference>
<dbReference type="EMBL" id="PFPS01000072">
    <property type="protein sequence ID" value="PJA02250.1"/>
    <property type="molecule type" value="Genomic_DNA"/>
</dbReference>
<keyword evidence="1" id="KW-1133">Transmembrane helix</keyword>
<feature type="transmembrane region" description="Helical" evidence="1">
    <location>
        <begin position="169"/>
        <end position="189"/>
    </location>
</feature>
<proteinExistence type="predicted"/>
<comment type="caution">
    <text evidence="3">The sequence shown here is derived from an EMBL/GenBank/DDBJ whole genome shotgun (WGS) entry which is preliminary data.</text>
</comment>
<dbReference type="Pfam" id="PF08241">
    <property type="entry name" value="Methyltransf_11"/>
    <property type="match status" value="1"/>
</dbReference>
<name>A0A2M7VK75_9BACT</name>
<dbReference type="SUPFAM" id="SSF53335">
    <property type="entry name" value="S-adenosyl-L-methionine-dependent methyltransferases"/>
    <property type="match status" value="1"/>
</dbReference>